<dbReference type="Pfam" id="PF19786">
    <property type="entry name" value="DUF6270"/>
    <property type="match status" value="1"/>
</dbReference>
<dbReference type="OrthoDB" id="2005670at2"/>
<dbReference type="InterPro" id="IPR046237">
    <property type="entry name" value="DUF6270"/>
</dbReference>
<protein>
    <submittedName>
        <fullName evidence="1">Uncharacterized protein</fullName>
    </submittedName>
</protein>
<dbReference type="RefSeq" id="WP_072918660.1">
    <property type="nucleotide sequence ID" value="NZ_FQYQ01000022.1"/>
</dbReference>
<dbReference type="AlphaFoldDB" id="A0A1M6JAF9"/>
<name>A0A1M6JAF9_PSEXY</name>
<evidence type="ECO:0000313" key="2">
    <source>
        <dbReference type="Proteomes" id="UP000184185"/>
    </source>
</evidence>
<keyword evidence="2" id="KW-1185">Reference proteome</keyword>
<sequence>MKNKINVGIIGACASRDAFNRRITPNYKDIFNVSCYDFQMSFASLMSPIIEYDALEYKENIKKVEYIERQHLYEDLNKCFLNELAVKQPDILIIDFYADVNFGFVELGDSYISNKLFKYEKSNYVSKLSFGKRYSGRNNFEEFFPIWKNSVKEFMKYCEKYIPNTTIVLNDFRLATYYHDKSSDEIRLIKENHSVEFIKNINNALEKCNNWFKENYNTEVIVLSDKEYFGNPRHIWGLDHLHLMPDFYSDFLWKLLDICLDKISVRTRKLLNLQLLQNGDFSREFAGWESKNTGWEIIHQNDNHYLTINKKDYTEAKNWQIWSEPFEVFNGSDDNKITISFEVRSEDWESIDGDGVFFCLRTFDKREQYNHKDSIEEQIFYKKNYPVEPNKWIKISYSFNMAGRFIRIAPYMKKNGSLQYKNISIVYGENPLEEWKPCINELPLGLGV</sequence>
<accession>A0A1M6JAF9</accession>
<dbReference type="Proteomes" id="UP000184185">
    <property type="component" value="Unassembled WGS sequence"/>
</dbReference>
<dbReference type="EMBL" id="FQYQ01000022">
    <property type="protein sequence ID" value="SHJ43669.1"/>
    <property type="molecule type" value="Genomic_DNA"/>
</dbReference>
<gene>
    <name evidence="1" type="ORF">SAMN02745725_02542</name>
</gene>
<organism evidence="1 2">
    <name type="scientific">Pseudobutyrivibrio xylanivorans DSM 14809</name>
    <dbReference type="NCBI Taxonomy" id="1123012"/>
    <lineage>
        <taxon>Bacteria</taxon>
        <taxon>Bacillati</taxon>
        <taxon>Bacillota</taxon>
        <taxon>Clostridia</taxon>
        <taxon>Lachnospirales</taxon>
        <taxon>Lachnospiraceae</taxon>
        <taxon>Pseudobutyrivibrio</taxon>
    </lineage>
</organism>
<reference evidence="1 2" key="1">
    <citation type="submission" date="2016-11" db="EMBL/GenBank/DDBJ databases">
        <authorList>
            <person name="Jaros S."/>
            <person name="Januszkiewicz K."/>
            <person name="Wedrychowicz H."/>
        </authorList>
    </citation>
    <scope>NUCLEOTIDE SEQUENCE [LARGE SCALE GENOMIC DNA]</scope>
    <source>
        <strain evidence="1 2">DSM 14809</strain>
    </source>
</reference>
<evidence type="ECO:0000313" key="1">
    <source>
        <dbReference type="EMBL" id="SHJ43669.1"/>
    </source>
</evidence>
<proteinExistence type="predicted"/>